<dbReference type="PANTHER" id="PTHR42878">
    <property type="entry name" value="TWO-COMPONENT HISTIDINE KINASE"/>
    <property type="match status" value="1"/>
</dbReference>
<evidence type="ECO:0000256" key="7">
    <source>
        <dbReference type="ARBA" id="ARBA00022741"/>
    </source>
</evidence>
<keyword evidence="11" id="KW-0902">Two-component regulatory system</keyword>
<evidence type="ECO:0000256" key="4">
    <source>
        <dbReference type="ARBA" id="ARBA00022553"/>
    </source>
</evidence>
<evidence type="ECO:0000256" key="13">
    <source>
        <dbReference type="SAM" id="Coils"/>
    </source>
</evidence>
<dbReference type="FunFam" id="3.30.565.10:FF:000006">
    <property type="entry name" value="Sensor histidine kinase WalK"/>
    <property type="match status" value="1"/>
</dbReference>
<dbReference type="SMART" id="SM00304">
    <property type="entry name" value="HAMP"/>
    <property type="match status" value="1"/>
</dbReference>
<dbReference type="SUPFAM" id="SSF47384">
    <property type="entry name" value="Homodimeric domain of signal transducing histidine kinase"/>
    <property type="match status" value="1"/>
</dbReference>
<dbReference type="PROSITE" id="PS50885">
    <property type="entry name" value="HAMP"/>
    <property type="match status" value="1"/>
</dbReference>
<dbReference type="SMART" id="SM00091">
    <property type="entry name" value="PAS"/>
    <property type="match status" value="1"/>
</dbReference>
<dbReference type="FunFam" id="1.10.287.130:FF:000001">
    <property type="entry name" value="Two-component sensor histidine kinase"/>
    <property type="match status" value="1"/>
</dbReference>
<dbReference type="InterPro" id="IPR035965">
    <property type="entry name" value="PAS-like_dom_sf"/>
</dbReference>
<dbReference type="InterPro" id="IPR036097">
    <property type="entry name" value="HisK_dim/P_sf"/>
</dbReference>
<dbReference type="NCBIfam" id="NF046044">
    <property type="entry name" value="PnpS"/>
    <property type="match status" value="1"/>
</dbReference>
<dbReference type="InterPro" id="IPR050351">
    <property type="entry name" value="BphY/WalK/GraS-like"/>
</dbReference>
<dbReference type="InterPro" id="IPR000014">
    <property type="entry name" value="PAS"/>
</dbReference>
<dbReference type="Gene3D" id="6.10.340.10">
    <property type="match status" value="1"/>
</dbReference>
<protein>
    <recommendedName>
        <fullName evidence="3">histidine kinase</fullName>
        <ecNumber evidence="3">2.7.13.3</ecNumber>
    </recommendedName>
</protein>
<dbReference type="GO" id="GO:0030295">
    <property type="term" value="F:protein kinase activator activity"/>
    <property type="evidence" value="ECO:0007669"/>
    <property type="project" value="TreeGrafter"/>
</dbReference>
<dbReference type="SUPFAM" id="SSF158472">
    <property type="entry name" value="HAMP domain-like"/>
    <property type="match status" value="1"/>
</dbReference>
<dbReference type="GO" id="GO:0016020">
    <property type="term" value="C:membrane"/>
    <property type="evidence" value="ECO:0007669"/>
    <property type="project" value="UniProtKB-SubCell"/>
</dbReference>
<dbReference type="GO" id="GO:0000156">
    <property type="term" value="F:phosphorelay response regulator activity"/>
    <property type="evidence" value="ECO:0007669"/>
    <property type="project" value="TreeGrafter"/>
</dbReference>
<keyword evidence="5" id="KW-0808">Transferase</keyword>
<dbReference type="Pfam" id="PF00989">
    <property type="entry name" value="PAS"/>
    <property type="match status" value="1"/>
</dbReference>
<evidence type="ECO:0000313" key="17">
    <source>
        <dbReference type="EMBL" id="MBD3323789.1"/>
    </source>
</evidence>
<evidence type="ECO:0000256" key="12">
    <source>
        <dbReference type="ARBA" id="ARBA00023136"/>
    </source>
</evidence>
<dbReference type="InterPro" id="IPR003660">
    <property type="entry name" value="HAMP_dom"/>
</dbReference>
<dbReference type="Gene3D" id="3.30.565.10">
    <property type="entry name" value="Histidine kinase-like ATPase, C-terminal domain"/>
    <property type="match status" value="1"/>
</dbReference>
<proteinExistence type="predicted"/>
<reference evidence="17" key="1">
    <citation type="submission" date="2019-11" db="EMBL/GenBank/DDBJ databases">
        <title>Microbial mats filling the niche in hypersaline microbial mats.</title>
        <authorList>
            <person name="Wong H.L."/>
            <person name="Macleod F.I."/>
            <person name="White R.A. III"/>
            <person name="Burns B.P."/>
        </authorList>
    </citation>
    <scope>NUCLEOTIDE SEQUENCE</scope>
    <source>
        <strain evidence="17">Rbin_158</strain>
    </source>
</reference>
<keyword evidence="12 14" id="KW-0472">Membrane</keyword>
<feature type="domain" description="HAMP" evidence="16">
    <location>
        <begin position="192"/>
        <end position="244"/>
    </location>
</feature>
<evidence type="ECO:0000256" key="8">
    <source>
        <dbReference type="ARBA" id="ARBA00022777"/>
    </source>
</evidence>
<evidence type="ECO:0000256" key="9">
    <source>
        <dbReference type="ARBA" id="ARBA00022840"/>
    </source>
</evidence>
<evidence type="ECO:0000256" key="5">
    <source>
        <dbReference type="ARBA" id="ARBA00022679"/>
    </source>
</evidence>
<dbReference type="CDD" id="cd00082">
    <property type="entry name" value="HisKA"/>
    <property type="match status" value="1"/>
</dbReference>
<dbReference type="GO" id="GO:0000155">
    <property type="term" value="F:phosphorelay sensor kinase activity"/>
    <property type="evidence" value="ECO:0007669"/>
    <property type="project" value="InterPro"/>
</dbReference>
<dbReference type="GO" id="GO:0006355">
    <property type="term" value="P:regulation of DNA-templated transcription"/>
    <property type="evidence" value="ECO:0007669"/>
    <property type="project" value="InterPro"/>
</dbReference>
<accession>A0A9D5Q4J7</accession>
<dbReference type="CDD" id="cd00075">
    <property type="entry name" value="HATPase"/>
    <property type="match status" value="1"/>
</dbReference>
<dbReference type="InterPro" id="IPR005467">
    <property type="entry name" value="His_kinase_dom"/>
</dbReference>
<dbReference type="Pfam" id="PF00512">
    <property type="entry name" value="HisKA"/>
    <property type="match status" value="1"/>
</dbReference>
<dbReference type="PRINTS" id="PR00344">
    <property type="entry name" value="BCTRLSENSOR"/>
</dbReference>
<comment type="catalytic activity">
    <reaction evidence="1">
        <text>ATP + protein L-histidine = ADP + protein N-phospho-L-histidine.</text>
        <dbReference type="EC" id="2.7.13.3"/>
    </reaction>
</comment>
<keyword evidence="10 14" id="KW-1133">Transmembrane helix</keyword>
<evidence type="ECO:0000256" key="6">
    <source>
        <dbReference type="ARBA" id="ARBA00022692"/>
    </source>
</evidence>
<dbReference type="EMBL" id="WJJP01000133">
    <property type="protein sequence ID" value="MBD3323789.1"/>
    <property type="molecule type" value="Genomic_DNA"/>
</dbReference>
<sequence>MRKKRKLLWQIYPSYLLIIIVSLLAVTLYASTSIKAFYFQELRNHLETHARHFTALLPFPLSPEFSRDIDALCKRVGQQLDNRITVILPSGLVLGDSFEDPTKMDNHINRPEIRQALSDAVGTSTRYSYTVDQDMMYVAIPMYEEDALIGIIRTSMPVTAIEQTVHEIHTKILLAGLLIAILTTIISLLVSQRITQPLAEIRQGAVRYAQGDLTHKIFIPHSDELGILAETLNQMAAQLAERIDLVTRQRNELEGVLTNMVEAVMVVDQEEQIVRCNKAAGQLFKVNPQAVRHRTIQETIRNVNIQRFVKDTFTAPEPIEAVIKLEYEQEQFLHAHGTLLTGKGDQTTEALFVFHDITRLKQLENMRRDFVANVSHELKTPITSITGFIETLREGAINDPEHAHKFLSIIERNANRLNSIIDDLLTLSKIEQGTEKEQIVLTRRRLRDVLESAMVVCQQQAEEHQVTFELHCPAPLQAHLNAPLFEQAVVNLLDNAVKYSPPGSVVRLQAEIRNGKIMISVQDQGSGIAAEHLPRIFERFYRVDKARSRKQGGTGLGLAIVKHIANVHHGYAAVESIPGVGSTFSIVVPASVQVKPMIPQ</sequence>
<keyword evidence="9" id="KW-0067">ATP-binding</keyword>
<dbReference type="InterPro" id="IPR013767">
    <property type="entry name" value="PAS_fold"/>
</dbReference>
<gene>
    <name evidence="17" type="ORF">GF339_04340</name>
</gene>
<dbReference type="PANTHER" id="PTHR42878:SF7">
    <property type="entry name" value="SENSOR HISTIDINE KINASE GLRK"/>
    <property type="match status" value="1"/>
</dbReference>
<name>A0A9D5Q4J7_9BACT</name>
<dbReference type="Proteomes" id="UP000649604">
    <property type="component" value="Unassembled WGS sequence"/>
</dbReference>
<dbReference type="GO" id="GO:0007234">
    <property type="term" value="P:osmosensory signaling via phosphorelay pathway"/>
    <property type="evidence" value="ECO:0007669"/>
    <property type="project" value="TreeGrafter"/>
</dbReference>
<dbReference type="SMART" id="SM00387">
    <property type="entry name" value="HATPase_c"/>
    <property type="match status" value="1"/>
</dbReference>
<keyword evidence="6 14" id="KW-0812">Transmembrane</keyword>
<dbReference type="InterPro" id="IPR036890">
    <property type="entry name" value="HATPase_C_sf"/>
</dbReference>
<dbReference type="CDD" id="cd00130">
    <property type="entry name" value="PAS"/>
    <property type="match status" value="1"/>
</dbReference>
<dbReference type="EC" id="2.7.13.3" evidence="3"/>
<keyword evidence="8" id="KW-0418">Kinase</keyword>
<feature type="domain" description="Histidine kinase" evidence="15">
    <location>
        <begin position="373"/>
        <end position="592"/>
    </location>
</feature>
<evidence type="ECO:0000256" key="2">
    <source>
        <dbReference type="ARBA" id="ARBA00004141"/>
    </source>
</evidence>
<evidence type="ECO:0000256" key="14">
    <source>
        <dbReference type="SAM" id="Phobius"/>
    </source>
</evidence>
<dbReference type="InterPro" id="IPR003594">
    <property type="entry name" value="HATPase_dom"/>
</dbReference>
<dbReference type="SMART" id="SM00388">
    <property type="entry name" value="HisKA"/>
    <property type="match status" value="1"/>
</dbReference>
<evidence type="ECO:0000256" key="1">
    <source>
        <dbReference type="ARBA" id="ARBA00000085"/>
    </source>
</evidence>
<evidence type="ECO:0000313" key="18">
    <source>
        <dbReference type="Proteomes" id="UP000649604"/>
    </source>
</evidence>
<keyword evidence="7" id="KW-0547">Nucleotide-binding</keyword>
<dbReference type="Gene3D" id="1.10.287.130">
    <property type="match status" value="1"/>
</dbReference>
<feature type="transmembrane region" description="Helical" evidence="14">
    <location>
        <begin position="12"/>
        <end position="30"/>
    </location>
</feature>
<dbReference type="InterPro" id="IPR003661">
    <property type="entry name" value="HisK_dim/P_dom"/>
</dbReference>
<organism evidence="17 18">
    <name type="scientific">candidate division KSB3 bacterium</name>
    <dbReference type="NCBI Taxonomy" id="2044937"/>
    <lineage>
        <taxon>Bacteria</taxon>
        <taxon>candidate division KSB3</taxon>
    </lineage>
</organism>
<dbReference type="AlphaFoldDB" id="A0A9D5Q4J7"/>
<keyword evidence="13" id="KW-0175">Coiled coil</keyword>
<evidence type="ECO:0000256" key="3">
    <source>
        <dbReference type="ARBA" id="ARBA00012438"/>
    </source>
</evidence>
<dbReference type="Pfam" id="PF00672">
    <property type="entry name" value="HAMP"/>
    <property type="match status" value="1"/>
</dbReference>
<dbReference type="Gene3D" id="3.30.450.20">
    <property type="entry name" value="PAS domain"/>
    <property type="match status" value="1"/>
</dbReference>
<dbReference type="InterPro" id="IPR004358">
    <property type="entry name" value="Sig_transdc_His_kin-like_C"/>
</dbReference>
<keyword evidence="4" id="KW-0597">Phosphoprotein</keyword>
<dbReference type="CDD" id="cd06225">
    <property type="entry name" value="HAMP"/>
    <property type="match status" value="1"/>
</dbReference>
<evidence type="ECO:0000259" key="16">
    <source>
        <dbReference type="PROSITE" id="PS50885"/>
    </source>
</evidence>
<comment type="subcellular location">
    <subcellularLocation>
        <location evidence="2">Membrane</location>
        <topology evidence="2">Multi-pass membrane protein</topology>
    </subcellularLocation>
</comment>
<evidence type="ECO:0000259" key="15">
    <source>
        <dbReference type="PROSITE" id="PS50109"/>
    </source>
</evidence>
<evidence type="ECO:0000256" key="11">
    <source>
        <dbReference type="ARBA" id="ARBA00023012"/>
    </source>
</evidence>
<dbReference type="GO" id="GO:0005524">
    <property type="term" value="F:ATP binding"/>
    <property type="evidence" value="ECO:0007669"/>
    <property type="project" value="UniProtKB-KW"/>
</dbReference>
<dbReference type="Pfam" id="PF02518">
    <property type="entry name" value="HATPase_c"/>
    <property type="match status" value="1"/>
</dbReference>
<dbReference type="SUPFAM" id="SSF55785">
    <property type="entry name" value="PYP-like sensor domain (PAS domain)"/>
    <property type="match status" value="1"/>
</dbReference>
<evidence type="ECO:0000256" key="10">
    <source>
        <dbReference type="ARBA" id="ARBA00022989"/>
    </source>
</evidence>
<dbReference type="SUPFAM" id="SSF55874">
    <property type="entry name" value="ATPase domain of HSP90 chaperone/DNA topoisomerase II/histidine kinase"/>
    <property type="match status" value="1"/>
</dbReference>
<feature type="coiled-coil region" evidence="13">
    <location>
        <begin position="229"/>
        <end position="256"/>
    </location>
</feature>
<dbReference type="PROSITE" id="PS50109">
    <property type="entry name" value="HIS_KIN"/>
    <property type="match status" value="1"/>
</dbReference>
<comment type="caution">
    <text evidence="17">The sequence shown here is derived from an EMBL/GenBank/DDBJ whole genome shotgun (WGS) entry which is preliminary data.</text>
</comment>